<accession>A0ABZ0CPF1</accession>
<evidence type="ECO:0000313" key="4">
    <source>
        <dbReference type="Proteomes" id="UP001303946"/>
    </source>
</evidence>
<feature type="region of interest" description="Disordered" evidence="1">
    <location>
        <begin position="201"/>
        <end position="226"/>
    </location>
</feature>
<sequence length="226" mass="24532">MNSKTSVSWLAQMTLGLVCFVGGLEFARIAWSDGWQFTSAGIAVSVLGIALIVVAELRERPQRVLRRARRSINFPTQWAVRFDKSVPNGGVIPVAVIRSDGVRFVIDIQGFPEAEWNDPLIGESLLVGPRGKKFKHDPVGPLMQAAEAWGATAILWLPEAKSPRNLRQSGCNLIVVMGGARELKHVLRGAEIAPRHDATLEMTMPPRRGGGPKSRKAAPVGAPEMA</sequence>
<reference evidence="3 4" key="1">
    <citation type="submission" date="2023-10" db="EMBL/GenBank/DDBJ databases">
        <title>Bacteria for the degradation of biodegradable plastic PBAT(Polybutylene adipate terephthalate).</title>
        <authorList>
            <person name="Weon H.-Y."/>
            <person name="Yeon J."/>
        </authorList>
    </citation>
    <scope>NUCLEOTIDE SEQUENCE [LARGE SCALE GENOMIC DNA]</scope>
    <source>
        <strain evidence="3 4">SBD 7-3</strain>
    </source>
</reference>
<proteinExistence type="predicted"/>
<evidence type="ECO:0000313" key="3">
    <source>
        <dbReference type="EMBL" id="WOB06845.1"/>
    </source>
</evidence>
<keyword evidence="2" id="KW-0812">Transmembrane</keyword>
<dbReference type="Proteomes" id="UP001303946">
    <property type="component" value="Chromosome"/>
</dbReference>
<keyword evidence="2" id="KW-0472">Membrane</keyword>
<keyword evidence="4" id="KW-1185">Reference proteome</keyword>
<evidence type="ECO:0000256" key="2">
    <source>
        <dbReference type="SAM" id="Phobius"/>
    </source>
</evidence>
<feature type="transmembrane region" description="Helical" evidence="2">
    <location>
        <begin position="37"/>
        <end position="57"/>
    </location>
</feature>
<name>A0ABZ0CPF1_9BURK</name>
<gene>
    <name evidence="3" type="ORF">RXV79_18200</name>
</gene>
<evidence type="ECO:0008006" key="5">
    <source>
        <dbReference type="Google" id="ProtNLM"/>
    </source>
</evidence>
<organism evidence="3 4">
    <name type="scientific">Piscinibacter gummiphilus</name>
    <dbReference type="NCBI Taxonomy" id="946333"/>
    <lineage>
        <taxon>Bacteria</taxon>
        <taxon>Pseudomonadati</taxon>
        <taxon>Pseudomonadota</taxon>
        <taxon>Betaproteobacteria</taxon>
        <taxon>Burkholderiales</taxon>
        <taxon>Sphaerotilaceae</taxon>
        <taxon>Piscinibacter</taxon>
    </lineage>
</organism>
<dbReference type="EMBL" id="CP136336">
    <property type="protein sequence ID" value="WOB06845.1"/>
    <property type="molecule type" value="Genomic_DNA"/>
</dbReference>
<evidence type="ECO:0000256" key="1">
    <source>
        <dbReference type="SAM" id="MobiDB-lite"/>
    </source>
</evidence>
<keyword evidence="2" id="KW-1133">Transmembrane helix</keyword>
<dbReference type="RefSeq" id="WP_316699491.1">
    <property type="nucleotide sequence ID" value="NZ_CP136336.1"/>
</dbReference>
<protein>
    <recommendedName>
        <fullName evidence="5">NERD domain-containing protein</fullName>
    </recommendedName>
</protein>
<feature type="transmembrane region" description="Helical" evidence="2">
    <location>
        <begin position="7"/>
        <end position="31"/>
    </location>
</feature>